<evidence type="ECO:0000313" key="4">
    <source>
        <dbReference type="Proteomes" id="UP000076394"/>
    </source>
</evidence>
<dbReference type="AlphaFoldDB" id="A0A142V7X9"/>
<dbReference type="Gene3D" id="2.60.120.460">
    <property type="entry name" value="YjbQ-like"/>
    <property type="match status" value="1"/>
</dbReference>
<evidence type="ECO:0000256" key="1">
    <source>
        <dbReference type="ARBA" id="ARBA00005534"/>
    </source>
</evidence>
<accession>A0A142V7X9</accession>
<evidence type="ECO:0000313" key="5">
    <source>
        <dbReference type="Proteomes" id="UP000249146"/>
    </source>
</evidence>
<dbReference type="EMBL" id="QGLC01000008">
    <property type="protein sequence ID" value="RAL69834.1"/>
    <property type="molecule type" value="Genomic_DNA"/>
</dbReference>
<dbReference type="PIRSF" id="PIRSF004681">
    <property type="entry name" value="UCP004681"/>
    <property type="match status" value="1"/>
</dbReference>
<dbReference type="Proteomes" id="UP000249146">
    <property type="component" value="Unassembled WGS sequence"/>
</dbReference>
<name>A0A142V7X9_9CHLR</name>
<protein>
    <submittedName>
        <fullName evidence="3">UPF0047 protein Bsu YugU</fullName>
    </submittedName>
</protein>
<dbReference type="PROSITE" id="PS01314">
    <property type="entry name" value="UPF0047"/>
    <property type="match status" value="1"/>
</dbReference>
<evidence type="ECO:0000313" key="2">
    <source>
        <dbReference type="EMBL" id="AMU85923.1"/>
    </source>
</evidence>
<dbReference type="OrthoDB" id="9801725at2"/>
<comment type="similarity">
    <text evidence="1">Belongs to the UPF0047 family.</text>
</comment>
<proteinExistence type="inferred from homology"/>
<dbReference type="RefSeq" id="WP_012984083.1">
    <property type="nucleotide sequence ID" value="NZ_AP024514.1"/>
</dbReference>
<dbReference type="InterPro" id="IPR035917">
    <property type="entry name" value="YjbQ-like_sf"/>
</dbReference>
<dbReference type="PANTHER" id="PTHR30615:SF8">
    <property type="entry name" value="UPF0047 PROTEIN C4A8.02C"/>
    <property type="match status" value="1"/>
</dbReference>
<dbReference type="Pfam" id="PF01894">
    <property type="entry name" value="YjbQ"/>
    <property type="match status" value="1"/>
</dbReference>
<dbReference type="NCBIfam" id="TIGR00149">
    <property type="entry name" value="TIGR00149_YjbQ"/>
    <property type="match status" value="1"/>
</dbReference>
<dbReference type="EMBL" id="CP011127">
    <property type="protein sequence ID" value="AMU85923.1"/>
    <property type="molecule type" value="Genomic_DNA"/>
</dbReference>
<dbReference type="PANTHER" id="PTHR30615">
    <property type="entry name" value="UNCHARACTERIZED PROTEIN YJBQ-RELATED"/>
    <property type="match status" value="1"/>
</dbReference>
<organism evidence="2 4">
    <name type="scientific">Dehalococcoides mccartyi</name>
    <dbReference type="NCBI Taxonomy" id="61435"/>
    <lineage>
        <taxon>Bacteria</taxon>
        <taxon>Bacillati</taxon>
        <taxon>Chloroflexota</taxon>
        <taxon>Dehalococcoidia</taxon>
        <taxon>Dehalococcoidales</taxon>
        <taxon>Dehalococcoidaceae</taxon>
        <taxon>Dehalococcoides</taxon>
    </lineage>
</organism>
<dbReference type="InterPro" id="IPR001602">
    <property type="entry name" value="UPF0047_YjbQ-like"/>
</dbReference>
<gene>
    <name evidence="3" type="ORF">C1G87_0181</name>
    <name evidence="2" type="ORF">Dm11a5_0091</name>
</gene>
<reference evidence="3 5" key="2">
    <citation type="submission" date="2018-05" db="EMBL/GenBank/DDBJ databases">
        <title>Draft genome sequences of Dehalococcoides mccartyi strains RC and KS.</title>
        <authorList>
            <person name="Higgins S.A."/>
            <person name="Padilla-Crespo E."/>
            <person name="Loeffler F.E."/>
        </authorList>
    </citation>
    <scope>NUCLEOTIDE SEQUENCE [LARGE SCALE GENOMIC DNA]</scope>
    <source>
        <strain evidence="3 5">RC</strain>
    </source>
</reference>
<dbReference type="PATRIC" id="fig|61435.8.peg.91"/>
<reference evidence="2 4" key="1">
    <citation type="submission" date="2015-03" db="EMBL/GenBank/DDBJ databases">
        <title>Genomic characterization of Dehalococcoides mccartyi strain 11a5, an unusal plasmid-containing chloroethene dechlorinator.</title>
        <authorList>
            <person name="Zhao S."/>
            <person name="Ding C."/>
            <person name="He J."/>
        </authorList>
    </citation>
    <scope>NUCLEOTIDE SEQUENCE [LARGE SCALE GENOMIC DNA]</scope>
    <source>
        <strain evidence="2 4">11a5</strain>
    </source>
</reference>
<dbReference type="Proteomes" id="UP000076394">
    <property type="component" value="Chromosome"/>
</dbReference>
<sequence length="138" mass="15201">MTDALPLYRLEIPSHSQTEFIDITPQIRSVIHQSGITSGLCLIFVPHTTAGLTINENADPDVITDIKAQLERIVPSVTPFLHAEGNSAAHVKTSLMGNSLNLIIEEGMILLGTWQGIYLAEFDGPRKRTVNIKILKEK</sequence>
<dbReference type="SUPFAM" id="SSF111038">
    <property type="entry name" value="YjbQ-like"/>
    <property type="match status" value="1"/>
</dbReference>
<evidence type="ECO:0000313" key="3">
    <source>
        <dbReference type="EMBL" id="RAL69834.1"/>
    </source>
</evidence>